<sequence length="352" mass="39029">MNRYRRIIIYVCLILLLATCFAGCTGSLSKDNKTTTKEIRLTDALGNQIVLPKTAERIALQNFYAAEILIAIGEKDRIVAISNTLNVSDYKRFMPNAINYGDWTEPDLEKLIEAKPDVLICHASSMPRNADKIAAANITIICMDCKSLDSIASDIRTLGLITGNTEKAEELASFQEKYINIVKERTSGLNEDSKPTVYYESTTPYNANGKNSSGDKIISLAGGKNIARNEFENNKKVNSEWVISRDPDVIIRVGVSNTTTLVEHQKIMDEIKSRTGFNSIKAVKENRTYTIGSVIITGPRTVIGLLYVAKALHPDLFKDVDPAAVNKEYADKYLPGADRGVFFHPEVTSSRH</sequence>
<dbReference type="InterPro" id="IPR050902">
    <property type="entry name" value="ABC_Transporter_SBP"/>
</dbReference>
<name>H8I8X4_METCZ</name>
<dbReference type="HOGENOM" id="CLU_038034_2_0_2"/>
<dbReference type="PROSITE" id="PS50983">
    <property type="entry name" value="FE_B12_PBP"/>
    <property type="match status" value="1"/>
</dbReference>
<dbReference type="SMR" id="H8I8X4"/>
<dbReference type="PANTHER" id="PTHR30535:SF34">
    <property type="entry name" value="MOLYBDATE-BINDING PROTEIN MOLA"/>
    <property type="match status" value="1"/>
</dbReference>
<dbReference type="AlphaFoldDB" id="H8I8X4"/>
<evidence type="ECO:0000259" key="1">
    <source>
        <dbReference type="PROSITE" id="PS50983"/>
    </source>
</evidence>
<feature type="domain" description="Fe/B12 periplasmic-binding" evidence="1">
    <location>
        <begin position="57"/>
        <end position="320"/>
    </location>
</feature>
<evidence type="ECO:0000313" key="3">
    <source>
        <dbReference type="Proteomes" id="UP000005233"/>
    </source>
</evidence>
<dbReference type="Pfam" id="PF01497">
    <property type="entry name" value="Peripla_BP_2"/>
    <property type="match status" value="1"/>
</dbReference>
<gene>
    <name evidence="2" type="ordered locus">Mtc_1699</name>
</gene>
<evidence type="ECO:0000313" key="2">
    <source>
        <dbReference type="EMBL" id="AFD00445.1"/>
    </source>
</evidence>
<protein>
    <submittedName>
        <fullName evidence="2">ABC-type Fe3+-hydroxamate transport system, periplasmic component</fullName>
    </submittedName>
</protein>
<dbReference type="STRING" id="1041930.Mtc_1699"/>
<reference evidence="2 3" key="1">
    <citation type="journal article" date="2012" name="J. Bacteriol.">
        <title>Complete genome sequence of a thermophilic methanogen, Methanocella conradii HZ254, isolated from Chinese rice field soil.</title>
        <authorList>
            <person name="Lu Z."/>
            <person name="Lu Y."/>
        </authorList>
    </citation>
    <scope>NUCLEOTIDE SEQUENCE [LARGE SCALE GENOMIC DNA]</scope>
    <source>
        <strain evidence="3">DSM 24694 / JCM 17849 / CGMCC 1.5162 / HZ254</strain>
    </source>
</reference>
<dbReference type="InterPro" id="IPR002491">
    <property type="entry name" value="ABC_transptr_periplasmic_BD"/>
</dbReference>
<dbReference type="Gene3D" id="3.40.50.1980">
    <property type="entry name" value="Nitrogenase molybdenum iron protein domain"/>
    <property type="match status" value="2"/>
</dbReference>
<dbReference type="KEGG" id="mez:Mtc_1699"/>
<keyword evidence="3" id="KW-1185">Reference proteome</keyword>
<proteinExistence type="predicted"/>
<dbReference type="EMBL" id="CP003243">
    <property type="protein sequence ID" value="AFD00445.1"/>
    <property type="molecule type" value="Genomic_DNA"/>
</dbReference>
<accession>H8I8X4</accession>
<dbReference type="SUPFAM" id="SSF53807">
    <property type="entry name" value="Helical backbone' metal receptor"/>
    <property type="match status" value="1"/>
</dbReference>
<dbReference type="PANTHER" id="PTHR30535">
    <property type="entry name" value="VITAMIN B12-BINDING PROTEIN"/>
    <property type="match status" value="1"/>
</dbReference>
<dbReference type="eggNOG" id="arCOG04233">
    <property type="taxonomic scope" value="Archaea"/>
</dbReference>
<organism evidence="2 3">
    <name type="scientific">Methanocella conradii (strain DSM 24694 / JCM 17849 / CGMCC 1.5162 / HZ254)</name>
    <dbReference type="NCBI Taxonomy" id="1041930"/>
    <lineage>
        <taxon>Archaea</taxon>
        <taxon>Methanobacteriati</taxon>
        <taxon>Methanobacteriota</taxon>
        <taxon>Stenosarchaea group</taxon>
        <taxon>Methanomicrobia</taxon>
        <taxon>Methanocellales</taxon>
        <taxon>Methanocellaceae</taxon>
        <taxon>Methanocella</taxon>
    </lineage>
</organism>
<dbReference type="Proteomes" id="UP000005233">
    <property type="component" value="Chromosome"/>
</dbReference>